<dbReference type="OrthoDB" id="6214841at2"/>
<dbReference type="Proteomes" id="UP000245362">
    <property type="component" value="Unassembled WGS sequence"/>
</dbReference>
<sequence length="168" mass="18713">MLVFTITSLLLALLALLSYYLRKEAQSKKASQAARKTLTTRIEKLKNSFKSDLQELVSLGVLSPSGLDTVNRLPNYYFVFQPVTAENVEHYELLLGNLRNAINSKLLSAPEEDDRSSFLQKLLNQLVSSLPSTASGYNASFYRNDLPVLIRRVEDAQVQLGEDATATS</sequence>
<evidence type="ECO:0000313" key="1">
    <source>
        <dbReference type="EMBL" id="PWI33546.1"/>
    </source>
</evidence>
<gene>
    <name evidence="1" type="ORF">DI392_08750</name>
</gene>
<dbReference type="AlphaFoldDB" id="A0A2U3B9Q9"/>
<proteinExistence type="predicted"/>
<evidence type="ECO:0000313" key="2">
    <source>
        <dbReference type="Proteomes" id="UP000245362"/>
    </source>
</evidence>
<accession>A0A2U3B9Q9</accession>
<dbReference type="RefSeq" id="WP_109319537.1">
    <property type="nucleotide sequence ID" value="NZ_QFWT01000004.1"/>
</dbReference>
<dbReference type="EMBL" id="QFWT01000004">
    <property type="protein sequence ID" value="PWI33546.1"/>
    <property type="molecule type" value="Genomic_DNA"/>
</dbReference>
<reference evidence="1 2" key="1">
    <citation type="submission" date="2018-05" db="EMBL/GenBank/DDBJ databases">
        <title>Vibrio limimaris sp. nov., isolated from marine sediment.</title>
        <authorList>
            <person name="Li C.-M."/>
        </authorList>
    </citation>
    <scope>NUCLEOTIDE SEQUENCE [LARGE SCALE GENOMIC DNA]</scope>
    <source>
        <strain evidence="1 2">E4404</strain>
    </source>
</reference>
<comment type="caution">
    <text evidence="1">The sequence shown here is derived from an EMBL/GenBank/DDBJ whole genome shotgun (WGS) entry which is preliminary data.</text>
</comment>
<keyword evidence="2" id="KW-1185">Reference proteome</keyword>
<protein>
    <submittedName>
        <fullName evidence="1">Uncharacterized protein</fullName>
    </submittedName>
</protein>
<organism evidence="1 2">
    <name type="scientific">Vibrio albus</name>
    <dbReference type="NCBI Taxonomy" id="2200953"/>
    <lineage>
        <taxon>Bacteria</taxon>
        <taxon>Pseudomonadati</taxon>
        <taxon>Pseudomonadota</taxon>
        <taxon>Gammaproteobacteria</taxon>
        <taxon>Vibrionales</taxon>
        <taxon>Vibrionaceae</taxon>
        <taxon>Vibrio</taxon>
    </lineage>
</organism>
<name>A0A2U3B9Q9_9VIBR</name>